<organism evidence="9">
    <name type="scientific">Burkholderia stagnalis</name>
    <dbReference type="NCBI Taxonomy" id="1503054"/>
    <lineage>
        <taxon>Bacteria</taxon>
        <taxon>Pseudomonadati</taxon>
        <taxon>Pseudomonadota</taxon>
        <taxon>Betaproteobacteria</taxon>
        <taxon>Burkholderiales</taxon>
        <taxon>Burkholderiaceae</taxon>
        <taxon>Burkholderia</taxon>
        <taxon>Burkholderia cepacia complex</taxon>
    </lineage>
</organism>
<dbReference type="EMBL" id="LPHB01000056">
    <property type="protein sequence ID" value="KWA59192.1"/>
    <property type="molecule type" value="Genomic_DNA"/>
</dbReference>
<keyword evidence="5 7" id="KW-0697">Rotamase</keyword>
<evidence type="ECO:0000313" key="10">
    <source>
        <dbReference type="Proteomes" id="UP000068603"/>
    </source>
</evidence>
<dbReference type="SUPFAM" id="SSF109998">
    <property type="entry name" value="Triger factor/SurA peptide-binding domain-like"/>
    <property type="match status" value="1"/>
</dbReference>
<feature type="domain" description="PpiC" evidence="8">
    <location>
        <begin position="171"/>
        <end position="270"/>
    </location>
</feature>
<protein>
    <recommendedName>
        <fullName evidence="3">peptidylprolyl isomerase</fullName>
        <ecNumber evidence="3">5.2.1.8</ecNumber>
    </recommendedName>
</protein>
<keyword evidence="4" id="KW-0732">Signal</keyword>
<evidence type="ECO:0000313" key="9">
    <source>
        <dbReference type="EMBL" id="KWA59192.1"/>
    </source>
</evidence>
<evidence type="ECO:0000256" key="6">
    <source>
        <dbReference type="ARBA" id="ARBA00023235"/>
    </source>
</evidence>
<dbReference type="InterPro" id="IPR000297">
    <property type="entry name" value="PPIase_PpiC"/>
</dbReference>
<name>A0A106P245_9BURK</name>
<dbReference type="SUPFAM" id="SSF54534">
    <property type="entry name" value="FKBP-like"/>
    <property type="match status" value="1"/>
</dbReference>
<reference evidence="9 10" key="1">
    <citation type="submission" date="2015-11" db="EMBL/GenBank/DDBJ databases">
        <title>Expanding the genomic diversity of Burkholderia species for the development of highly accurate diagnostics.</title>
        <authorList>
            <person name="Sahl J."/>
            <person name="Keim P."/>
            <person name="Wagner D."/>
        </authorList>
    </citation>
    <scope>NUCLEOTIDE SEQUENCE [LARGE SCALE GENOMIC DNA]</scope>
    <source>
        <strain evidence="9 10">MSMB1960WGS</strain>
    </source>
</reference>
<dbReference type="Gene3D" id="1.10.8.1040">
    <property type="match status" value="1"/>
</dbReference>
<dbReference type="InterPro" id="IPR046357">
    <property type="entry name" value="PPIase_dom_sf"/>
</dbReference>
<comment type="similarity">
    <text evidence="2">Belongs to the PpiC/parvulin rotamase family.</text>
</comment>
<evidence type="ECO:0000256" key="2">
    <source>
        <dbReference type="ARBA" id="ARBA00007656"/>
    </source>
</evidence>
<dbReference type="AlphaFoldDB" id="A0A106P245"/>
<gene>
    <name evidence="9" type="ORF">WT44_20150</name>
</gene>
<dbReference type="PROSITE" id="PS50198">
    <property type="entry name" value="PPIC_PPIASE_2"/>
    <property type="match status" value="1"/>
</dbReference>
<comment type="caution">
    <text evidence="9">The sequence shown here is derived from an EMBL/GenBank/DDBJ whole genome shotgun (WGS) entry which is preliminary data.</text>
</comment>
<accession>A0A106P245</accession>
<evidence type="ECO:0000256" key="7">
    <source>
        <dbReference type="PROSITE-ProRule" id="PRU00278"/>
    </source>
</evidence>
<comment type="catalytic activity">
    <reaction evidence="1">
        <text>[protein]-peptidylproline (omega=180) = [protein]-peptidylproline (omega=0)</text>
        <dbReference type="Rhea" id="RHEA:16237"/>
        <dbReference type="Rhea" id="RHEA-COMP:10747"/>
        <dbReference type="Rhea" id="RHEA-COMP:10748"/>
        <dbReference type="ChEBI" id="CHEBI:83833"/>
        <dbReference type="ChEBI" id="CHEBI:83834"/>
        <dbReference type="EC" id="5.2.1.8"/>
    </reaction>
</comment>
<dbReference type="STRING" id="1503054.WT74_22550"/>
<dbReference type="Proteomes" id="UP000068603">
    <property type="component" value="Unassembled WGS sequence"/>
</dbReference>
<evidence type="ECO:0000256" key="4">
    <source>
        <dbReference type="ARBA" id="ARBA00022729"/>
    </source>
</evidence>
<evidence type="ECO:0000256" key="1">
    <source>
        <dbReference type="ARBA" id="ARBA00000971"/>
    </source>
</evidence>
<dbReference type="PANTHER" id="PTHR47245">
    <property type="entry name" value="PEPTIDYLPROLYL ISOMERASE"/>
    <property type="match status" value="1"/>
</dbReference>
<dbReference type="EC" id="5.2.1.8" evidence="3"/>
<keyword evidence="6 7" id="KW-0413">Isomerase</keyword>
<evidence type="ECO:0000259" key="8">
    <source>
        <dbReference type="PROSITE" id="PS50198"/>
    </source>
</evidence>
<proteinExistence type="inferred from homology"/>
<evidence type="ECO:0000256" key="3">
    <source>
        <dbReference type="ARBA" id="ARBA00013194"/>
    </source>
</evidence>
<dbReference type="GO" id="GO:0003755">
    <property type="term" value="F:peptidyl-prolyl cis-trans isomerase activity"/>
    <property type="evidence" value="ECO:0007669"/>
    <property type="project" value="UniProtKB-KW"/>
</dbReference>
<dbReference type="InterPro" id="IPR027304">
    <property type="entry name" value="Trigger_fact/SurA_dom_sf"/>
</dbReference>
<evidence type="ECO:0000256" key="5">
    <source>
        <dbReference type="ARBA" id="ARBA00023110"/>
    </source>
</evidence>
<sequence>MHRLSNRRANRRVVATRSNLAAHVRHMGLGLVVAALCGVAAPHAYAANKTARKAADAALAASAPLPADAVASVNGVPITKAQIDDAVRAGKAPDTPALRDALKNQLIARELFRQAALKQHYDTKPQVVAAVEQAKALAMTQAYLRDQVRPAPVADADVKARYDAIVATLGENEYKPSVIAVNDADTAKQIITRLKKGEDFGKLAQEFSKGPAATQGGVLNWISFKTPIAAGNTQNWPQPLAEALVKLPQGGLTREPVQVGDAYWIVRVDDKRPTQVPAFDQAKDTLRQQLEQVALEKATAQVVADLIRNARIQQ</sequence>
<dbReference type="Pfam" id="PF13145">
    <property type="entry name" value="Rotamase_2"/>
    <property type="match status" value="1"/>
</dbReference>
<dbReference type="Gene3D" id="3.10.50.40">
    <property type="match status" value="1"/>
</dbReference>
<dbReference type="PANTHER" id="PTHR47245:SF1">
    <property type="entry name" value="FOLDASE PROTEIN PRSA"/>
    <property type="match status" value="1"/>
</dbReference>
<dbReference type="InterPro" id="IPR050245">
    <property type="entry name" value="PrsA_foldase"/>
</dbReference>